<dbReference type="GO" id="GO:0046168">
    <property type="term" value="P:glycerol-3-phosphate catabolic process"/>
    <property type="evidence" value="ECO:0007669"/>
    <property type="project" value="TreeGrafter"/>
</dbReference>
<dbReference type="Gene3D" id="3.30.9.10">
    <property type="entry name" value="D-Amino Acid Oxidase, subunit A, domain 2"/>
    <property type="match status" value="1"/>
</dbReference>
<comment type="cofactor">
    <cofactor evidence="1">
        <name>FAD</name>
        <dbReference type="ChEBI" id="CHEBI:57692"/>
    </cofactor>
</comment>
<dbReference type="SUPFAM" id="SSF54373">
    <property type="entry name" value="FAD-linked reductases, C-terminal domain"/>
    <property type="match status" value="1"/>
</dbReference>
<dbReference type="AlphaFoldDB" id="A0A917WHU6"/>
<dbReference type="RefSeq" id="WP_229674379.1">
    <property type="nucleotide sequence ID" value="NZ_BMNA01000004.1"/>
</dbReference>
<proteinExistence type="inferred from homology"/>
<keyword evidence="3" id="KW-0285">Flavoprotein</keyword>
<dbReference type="Gene3D" id="1.10.8.870">
    <property type="entry name" value="Alpha-glycerophosphate oxidase, cap domain"/>
    <property type="match status" value="1"/>
</dbReference>
<dbReference type="PRINTS" id="PR01001">
    <property type="entry name" value="FADG3PDH"/>
</dbReference>
<evidence type="ECO:0000256" key="5">
    <source>
        <dbReference type="ARBA" id="ARBA00023002"/>
    </source>
</evidence>
<name>A0A917WHU6_9ACTN</name>
<evidence type="ECO:0000256" key="3">
    <source>
        <dbReference type="ARBA" id="ARBA00022630"/>
    </source>
</evidence>
<comment type="caution">
    <text evidence="8">The sequence shown here is derived from an EMBL/GenBank/DDBJ whole genome shotgun (WGS) entry which is preliminary data.</text>
</comment>
<sequence length="568" mass="61694">MTRPELTGAPFDVVVIGAGINGLGIAQDAALRGLRVALLEQEDLCSGVSAWSGRLVHGGLRYLEQYDVRLVRESLQERERLFTLAPHLCHPVPLMIPLFKHNRRPGWMVELGMVAYDALSVGKTPPMHRVLTKGRAAKRFTGISHDGLQGAVVFYDGQLELAERLCVELAVDARTNGAVIATHVRVDAPILADGRVRGVRWTDRLTGETGETHADLVYNVAGPWIDRALAAEGVPVQPRLNGGTKGSHLIVDPFPGAPTDVVYYESRRDGRLVLIIPWMGRYLIGTTDIRFEDDPSTARCDIGEAEYLLGEVNALIPEAHLSLDDVLFTYSGVRPLPYVPDTAESSVPRSHVLHDHADTGIRGLVTVVGGKLTTYRQLAQDAVDDIFRRRERPAPPCPTRRRLLPGAQVADLAALRRSLAARSSLPADVVDRLVRLYGSRAVQVVDLVGADPALAEVVDPRSRLIAAELLFAVDTDLACTLTDVLARRVLVAFQPGHGLESVDRAVQVLGDHLGWDEDRRRREVDGYRTWLQVLAVPDPAGPRSESFGAGATVTTAARSATAAAGARA</sequence>
<dbReference type="InterPro" id="IPR038299">
    <property type="entry name" value="DAO_C_sf"/>
</dbReference>
<evidence type="ECO:0000259" key="6">
    <source>
        <dbReference type="Pfam" id="PF01266"/>
    </source>
</evidence>
<keyword evidence="5" id="KW-0560">Oxidoreductase</keyword>
<comment type="similarity">
    <text evidence="2">Belongs to the FAD-dependent glycerol-3-phosphate dehydrogenase family.</text>
</comment>
<evidence type="ECO:0000256" key="4">
    <source>
        <dbReference type="ARBA" id="ARBA00022827"/>
    </source>
</evidence>
<feature type="domain" description="FAD dependent oxidoreductase" evidence="6">
    <location>
        <begin position="12"/>
        <end position="376"/>
    </location>
</feature>
<reference evidence="8" key="2">
    <citation type="submission" date="2020-09" db="EMBL/GenBank/DDBJ databases">
        <authorList>
            <person name="Sun Q."/>
            <person name="Zhou Y."/>
        </authorList>
    </citation>
    <scope>NUCLEOTIDE SEQUENCE</scope>
    <source>
        <strain evidence="8">CGMCC 4.7308</strain>
    </source>
</reference>
<keyword evidence="4" id="KW-0274">FAD</keyword>
<dbReference type="InterPro" id="IPR000447">
    <property type="entry name" value="G3P_DH_FAD-dep"/>
</dbReference>
<dbReference type="Proteomes" id="UP000655208">
    <property type="component" value="Unassembled WGS sequence"/>
</dbReference>
<dbReference type="PROSITE" id="PS00978">
    <property type="entry name" value="FAD_G3PDH_2"/>
    <property type="match status" value="1"/>
</dbReference>
<dbReference type="GO" id="GO:0004368">
    <property type="term" value="F:glycerol-3-phosphate dehydrogenase (quinone) activity"/>
    <property type="evidence" value="ECO:0007669"/>
    <property type="project" value="InterPro"/>
</dbReference>
<protein>
    <submittedName>
        <fullName evidence="8">Glycerol-3-phosphate dehydrogenase</fullName>
    </submittedName>
</protein>
<reference evidence="8" key="1">
    <citation type="journal article" date="2014" name="Int. J. Syst. Evol. Microbiol.">
        <title>Complete genome sequence of Corynebacterium casei LMG S-19264T (=DSM 44701T), isolated from a smear-ripened cheese.</title>
        <authorList>
            <consortium name="US DOE Joint Genome Institute (JGI-PGF)"/>
            <person name="Walter F."/>
            <person name="Albersmeier A."/>
            <person name="Kalinowski J."/>
            <person name="Ruckert C."/>
        </authorList>
    </citation>
    <scope>NUCLEOTIDE SEQUENCE</scope>
    <source>
        <strain evidence="8">CGMCC 4.7308</strain>
    </source>
</reference>
<dbReference type="PANTHER" id="PTHR11985:SF15">
    <property type="entry name" value="GLYCEROL-3-PHOSPHATE DEHYDROGENASE, MITOCHONDRIAL"/>
    <property type="match status" value="1"/>
</dbReference>
<dbReference type="PANTHER" id="PTHR11985">
    <property type="entry name" value="GLYCEROL-3-PHOSPHATE DEHYDROGENASE"/>
    <property type="match status" value="1"/>
</dbReference>
<dbReference type="InterPro" id="IPR031656">
    <property type="entry name" value="DAO_C"/>
</dbReference>
<dbReference type="InterPro" id="IPR036188">
    <property type="entry name" value="FAD/NAD-bd_sf"/>
</dbReference>
<evidence type="ECO:0000313" key="9">
    <source>
        <dbReference type="Proteomes" id="UP000655208"/>
    </source>
</evidence>
<gene>
    <name evidence="8" type="primary">glpA</name>
    <name evidence="8" type="ORF">GCM10011594_26720</name>
</gene>
<evidence type="ECO:0000259" key="7">
    <source>
        <dbReference type="Pfam" id="PF16901"/>
    </source>
</evidence>
<dbReference type="EMBL" id="BMNA01000004">
    <property type="protein sequence ID" value="GGM05149.1"/>
    <property type="molecule type" value="Genomic_DNA"/>
</dbReference>
<dbReference type="Gene3D" id="3.50.50.60">
    <property type="entry name" value="FAD/NAD(P)-binding domain"/>
    <property type="match status" value="1"/>
</dbReference>
<dbReference type="InterPro" id="IPR006076">
    <property type="entry name" value="FAD-dep_OxRdtase"/>
</dbReference>
<dbReference type="SUPFAM" id="SSF51905">
    <property type="entry name" value="FAD/NAD(P)-binding domain"/>
    <property type="match status" value="1"/>
</dbReference>
<dbReference type="Pfam" id="PF16901">
    <property type="entry name" value="DAO_C"/>
    <property type="match status" value="1"/>
</dbReference>
<dbReference type="Pfam" id="PF01266">
    <property type="entry name" value="DAO"/>
    <property type="match status" value="1"/>
</dbReference>
<feature type="domain" description="Alpha-glycerophosphate oxidase C-terminal" evidence="7">
    <location>
        <begin position="397"/>
        <end position="520"/>
    </location>
</feature>
<evidence type="ECO:0000256" key="1">
    <source>
        <dbReference type="ARBA" id="ARBA00001974"/>
    </source>
</evidence>
<accession>A0A917WHU6</accession>
<organism evidence="8 9">
    <name type="scientific">Nakamurella endophytica</name>
    <dbReference type="NCBI Taxonomy" id="1748367"/>
    <lineage>
        <taxon>Bacteria</taxon>
        <taxon>Bacillati</taxon>
        <taxon>Actinomycetota</taxon>
        <taxon>Actinomycetes</taxon>
        <taxon>Nakamurellales</taxon>
        <taxon>Nakamurellaceae</taxon>
        <taxon>Nakamurella</taxon>
    </lineage>
</organism>
<keyword evidence="9" id="KW-1185">Reference proteome</keyword>
<evidence type="ECO:0000256" key="2">
    <source>
        <dbReference type="ARBA" id="ARBA00007330"/>
    </source>
</evidence>
<evidence type="ECO:0000313" key="8">
    <source>
        <dbReference type="EMBL" id="GGM05149.1"/>
    </source>
</evidence>